<keyword evidence="5" id="KW-0805">Transcription regulation</keyword>
<keyword evidence="7" id="KW-0804">Transcription</keyword>
<dbReference type="GeneID" id="117368485"/>
<evidence type="ECO:0000313" key="10">
    <source>
        <dbReference type="Proteomes" id="UP000515159"/>
    </source>
</evidence>
<evidence type="ECO:0000256" key="8">
    <source>
        <dbReference type="ARBA" id="ARBA00023271"/>
    </source>
</evidence>
<evidence type="ECO:0000256" key="6">
    <source>
        <dbReference type="ARBA" id="ARBA00023128"/>
    </source>
</evidence>
<dbReference type="PANTHER" id="PTHR21053">
    <property type="entry name" value="TRANSCRIPTION ELONGATION FACTOR, MITOCHONDRIAL"/>
    <property type="match status" value="1"/>
</dbReference>
<comment type="similarity">
    <text evidence="2">Belongs to the TEFM family.</text>
</comment>
<dbReference type="Proteomes" id="UP000515159">
    <property type="component" value="Chromosome 10"/>
</dbReference>
<dbReference type="InterPro" id="IPR010994">
    <property type="entry name" value="RuvA_2-like"/>
</dbReference>
<comment type="function">
    <text evidence="9">Transcription elongation factor which increases mitochondrial RNA polymerase processivity. Regulates transcription of the mitochondrial genome, including genes important for the oxidative phosphorylation machinery.</text>
</comment>
<evidence type="ECO:0000313" key="11">
    <source>
        <dbReference type="RefSeq" id="XP_033818080.1"/>
    </source>
</evidence>
<sequence>MSLRSFLTCFRAGTILWQSHQELYSTFRCRTLQYSCWWGKALTLAEGIFSNSLPPDQSSREPEREIDDKYTTEQRSAILQVLNTASETELLNIMGGKKPFRIVDYRTKHGPFQNVQSLMKVPQFKYKTTVQVCDLILDPAAREQRKKKTWRNRQAVKYIESLIELEKLQTAESIVSIVFGTQKIAWAHVSRNLSVLDWQRVECHGFMKKPYKASAYLEEVSRIFAVVSKIPEADFYILEKSTLSVEHNNLIPLMFHRRSVEAILFALFNVTFMTDGQHRVLCMSRYGVGKHFDLIVGGARTSGRNLAMQLFLEAATSSKPQVSFSKDLLLQHRNLFETESRNREEEMCDALLQALAFCDWVVQ</sequence>
<keyword evidence="11" id="KW-0648">Protein biosynthesis</keyword>
<keyword evidence="8" id="KW-1135">Mitochondrion nucleoid</keyword>
<dbReference type="InterPro" id="IPR036397">
    <property type="entry name" value="RNaseH_sf"/>
</dbReference>
<dbReference type="InParanoid" id="A0A6P8SGP7"/>
<keyword evidence="11" id="KW-0251">Elongation factor</keyword>
<evidence type="ECO:0000256" key="3">
    <source>
        <dbReference type="ARBA" id="ARBA00017000"/>
    </source>
</evidence>
<dbReference type="RefSeq" id="XP_033818080.1">
    <property type="nucleotide sequence ID" value="XM_033962189.1"/>
</dbReference>
<proteinExistence type="inferred from homology"/>
<gene>
    <name evidence="11" type="primary">TEFM</name>
</gene>
<evidence type="ECO:0000256" key="4">
    <source>
        <dbReference type="ARBA" id="ARBA00022946"/>
    </source>
</evidence>
<dbReference type="AlphaFoldDB" id="A0A6P8SGP7"/>
<dbReference type="GO" id="GO:0003676">
    <property type="term" value="F:nucleic acid binding"/>
    <property type="evidence" value="ECO:0007669"/>
    <property type="project" value="InterPro"/>
</dbReference>
<evidence type="ECO:0000256" key="7">
    <source>
        <dbReference type="ARBA" id="ARBA00023163"/>
    </source>
</evidence>
<dbReference type="GO" id="GO:0042645">
    <property type="term" value="C:mitochondrial nucleoid"/>
    <property type="evidence" value="ECO:0007669"/>
    <property type="project" value="UniProtKB-SubCell"/>
</dbReference>
<dbReference type="SUPFAM" id="SSF47781">
    <property type="entry name" value="RuvA domain 2-like"/>
    <property type="match status" value="1"/>
</dbReference>
<dbReference type="GO" id="GO:0030337">
    <property type="term" value="F:DNA polymerase processivity factor activity"/>
    <property type="evidence" value="ECO:0007669"/>
    <property type="project" value="TreeGrafter"/>
</dbReference>
<keyword evidence="10" id="KW-1185">Reference proteome</keyword>
<name>A0A6P8SGP7_GEOSA</name>
<keyword evidence="4" id="KW-0809">Transit peptide</keyword>
<dbReference type="FunCoup" id="A0A6P8SGP7">
    <property type="interactions" value="690"/>
</dbReference>
<reference evidence="11" key="1">
    <citation type="submission" date="2025-08" db="UniProtKB">
        <authorList>
            <consortium name="RefSeq"/>
        </authorList>
    </citation>
    <scope>IDENTIFICATION</scope>
</reference>
<dbReference type="InterPro" id="IPR039150">
    <property type="entry name" value="TEFM"/>
</dbReference>
<evidence type="ECO:0000256" key="9">
    <source>
        <dbReference type="ARBA" id="ARBA00025262"/>
    </source>
</evidence>
<accession>A0A6P8SGP7</accession>
<evidence type="ECO:0000256" key="5">
    <source>
        <dbReference type="ARBA" id="ARBA00023015"/>
    </source>
</evidence>
<dbReference type="OrthoDB" id="5949570at2759"/>
<protein>
    <recommendedName>
        <fullName evidence="3">Transcription elongation factor, mitochondrial</fullName>
    </recommendedName>
</protein>
<evidence type="ECO:0000256" key="1">
    <source>
        <dbReference type="ARBA" id="ARBA00004436"/>
    </source>
</evidence>
<dbReference type="GO" id="GO:0003746">
    <property type="term" value="F:translation elongation factor activity"/>
    <property type="evidence" value="ECO:0007669"/>
    <property type="project" value="UniProtKB-KW"/>
</dbReference>
<dbReference type="GO" id="GO:0006392">
    <property type="term" value="P:transcription elongation by mitochondrial RNA polymerase"/>
    <property type="evidence" value="ECO:0007669"/>
    <property type="project" value="InterPro"/>
</dbReference>
<organism evidence="10 11">
    <name type="scientific">Geotrypetes seraphini</name>
    <name type="common">Gaboon caecilian</name>
    <name type="synonym">Caecilia seraphini</name>
    <dbReference type="NCBI Taxonomy" id="260995"/>
    <lineage>
        <taxon>Eukaryota</taxon>
        <taxon>Metazoa</taxon>
        <taxon>Chordata</taxon>
        <taxon>Craniata</taxon>
        <taxon>Vertebrata</taxon>
        <taxon>Euteleostomi</taxon>
        <taxon>Amphibia</taxon>
        <taxon>Gymnophiona</taxon>
        <taxon>Geotrypetes</taxon>
    </lineage>
</organism>
<dbReference type="Gene3D" id="3.30.420.10">
    <property type="entry name" value="Ribonuclease H-like superfamily/Ribonuclease H"/>
    <property type="match status" value="1"/>
</dbReference>
<dbReference type="CTD" id="79736"/>
<dbReference type="Pfam" id="PF12836">
    <property type="entry name" value="HHH_3"/>
    <property type="match status" value="1"/>
</dbReference>
<keyword evidence="6" id="KW-0496">Mitochondrion</keyword>
<comment type="subcellular location">
    <subcellularLocation>
        <location evidence="1">Mitochondrion matrix</location>
        <location evidence="1">Mitochondrion nucleoid</location>
    </subcellularLocation>
</comment>
<evidence type="ECO:0000256" key="2">
    <source>
        <dbReference type="ARBA" id="ARBA00009086"/>
    </source>
</evidence>
<dbReference type="KEGG" id="gsh:117368485"/>
<dbReference type="PANTHER" id="PTHR21053:SF2">
    <property type="entry name" value="TRANSCRIPTION ELONGATION FACTOR, MITOCHONDRIAL"/>
    <property type="match status" value="1"/>
</dbReference>